<evidence type="ECO:0000256" key="4">
    <source>
        <dbReference type="ARBA" id="ARBA00023242"/>
    </source>
</evidence>
<dbReference type="AlphaFoldDB" id="A0A0D1XZW2"/>
<evidence type="ECO:0000259" key="6">
    <source>
        <dbReference type="PROSITE" id="PS50048"/>
    </source>
</evidence>
<dbReference type="PANTHER" id="PTHR31069:SF28">
    <property type="entry name" value="ZN(II)2CYS6 TRANSCRIPTION FACTOR (EUROFUNG)"/>
    <property type="match status" value="1"/>
</dbReference>
<dbReference type="VEuPathDB" id="FungiDB:PV10_04998"/>
<dbReference type="PANTHER" id="PTHR31069">
    <property type="entry name" value="OLEATE-ACTIVATED TRANSCRIPTION FACTOR 1-RELATED"/>
    <property type="match status" value="1"/>
</dbReference>
<evidence type="ECO:0000313" key="8">
    <source>
        <dbReference type="Proteomes" id="UP000054302"/>
    </source>
</evidence>
<feature type="region of interest" description="Disordered" evidence="5">
    <location>
        <begin position="93"/>
        <end position="130"/>
    </location>
</feature>
<keyword evidence="3" id="KW-0804">Transcription</keyword>
<keyword evidence="8" id="KW-1185">Reference proteome</keyword>
<dbReference type="SUPFAM" id="SSF57701">
    <property type="entry name" value="Zn2/Cys6 DNA-binding domain"/>
    <property type="match status" value="1"/>
</dbReference>
<reference evidence="7 8" key="1">
    <citation type="submission" date="2015-01" db="EMBL/GenBank/DDBJ databases">
        <title>The Genome Sequence of Exophiala mesophila CBS40295.</title>
        <authorList>
            <consortium name="The Broad Institute Genomics Platform"/>
            <person name="Cuomo C."/>
            <person name="de Hoog S."/>
            <person name="Gorbushina A."/>
            <person name="Stielow B."/>
            <person name="Teixiera M."/>
            <person name="Abouelleil A."/>
            <person name="Chapman S.B."/>
            <person name="Priest M."/>
            <person name="Young S.K."/>
            <person name="Wortman J."/>
            <person name="Nusbaum C."/>
            <person name="Birren B."/>
        </authorList>
    </citation>
    <scope>NUCLEOTIDE SEQUENCE [LARGE SCALE GENOMIC DNA]</scope>
    <source>
        <strain evidence="7 8">CBS 40295</strain>
    </source>
</reference>
<dbReference type="InterPro" id="IPR036864">
    <property type="entry name" value="Zn2-C6_fun-type_DNA-bd_sf"/>
</dbReference>
<evidence type="ECO:0000256" key="5">
    <source>
        <dbReference type="SAM" id="MobiDB-lite"/>
    </source>
</evidence>
<dbReference type="InterPro" id="IPR001138">
    <property type="entry name" value="Zn2Cys6_DnaBD"/>
</dbReference>
<dbReference type="Proteomes" id="UP000054302">
    <property type="component" value="Unassembled WGS sequence"/>
</dbReference>
<feature type="domain" description="Zn(2)-C6 fungal-type" evidence="6">
    <location>
        <begin position="41"/>
        <end position="69"/>
    </location>
</feature>
<dbReference type="InterPro" id="IPR021858">
    <property type="entry name" value="Fun_TF"/>
</dbReference>
<organism evidence="7 8">
    <name type="scientific">Exophiala mesophila</name>
    <name type="common">Black yeast-like fungus</name>
    <dbReference type="NCBI Taxonomy" id="212818"/>
    <lineage>
        <taxon>Eukaryota</taxon>
        <taxon>Fungi</taxon>
        <taxon>Dikarya</taxon>
        <taxon>Ascomycota</taxon>
        <taxon>Pezizomycotina</taxon>
        <taxon>Eurotiomycetes</taxon>
        <taxon>Chaetothyriomycetidae</taxon>
        <taxon>Chaetothyriales</taxon>
        <taxon>Herpotrichiellaceae</taxon>
        <taxon>Exophiala</taxon>
    </lineage>
</organism>
<accession>A0A0D1XZW2</accession>
<dbReference type="InterPro" id="IPR050675">
    <property type="entry name" value="OAF3"/>
</dbReference>
<dbReference type="HOGENOM" id="CLU_012074_0_0_1"/>
<evidence type="ECO:0000256" key="3">
    <source>
        <dbReference type="ARBA" id="ARBA00023163"/>
    </source>
</evidence>
<protein>
    <recommendedName>
        <fullName evidence="6">Zn(2)-C6 fungal-type domain-containing protein</fullName>
    </recommendedName>
</protein>
<dbReference type="OMA" id="FHMCDTG"/>
<keyword evidence="4" id="KW-0539">Nucleus</keyword>
<keyword evidence="2" id="KW-0238">DNA-binding</keyword>
<dbReference type="Pfam" id="PF11951">
    <property type="entry name" value="Fungal_trans_2"/>
    <property type="match status" value="1"/>
</dbReference>
<dbReference type="GO" id="GO:0008270">
    <property type="term" value="F:zinc ion binding"/>
    <property type="evidence" value="ECO:0007669"/>
    <property type="project" value="InterPro"/>
</dbReference>
<dbReference type="RefSeq" id="XP_016225385.1">
    <property type="nucleotide sequence ID" value="XM_016369597.1"/>
</dbReference>
<sequence length="850" mass="94987">MSSSEVTSPQAVVPAIIPTVSESTGPRKRRKRATAAGAADDCFTCATHNLQCDRRRPFCSQCLNHGRDCAGYKTQLTWGNGVASRGKLRGLSLPIAGTTKLAPPQSPERSKRRESHASPTHQRQSSLPHQIRLTSIQPFNSHGLPQCSSPHSLEPVLVSPRHHVPYPSASWSTTVPPETAPTLPRAIKPDPINLTYSNPTSFPLMSPPEGFALSCRPTSSSAYNMSAMVSPVPYSTPPEDTLHFGRMMSHGSMGIPTRIASFPLSPPLVPPYETFSPIVFHDSAQAHVQPYQEEATHGLGINYQLGSEPNLVPHSQARDDVVATLEVKETDDSRVIVEEEFPATLSQLSRTFRPSVSRLAGMGAIGSTHRMQYLINYYTQVISPVIVAFDGPSNPYRTRILQLAASSETLQHAIAALAASNLRQRIESGALSPGRTAPARQSSMAHQTLTTEAWKESGLLSPQEQAREESFHKRFAISSLNKQLSDPLLRMDDSILATLLMLCLFHICDSGVAKFQTQFTGVKKLLSLRKADPRWDSESTLWITRMFTWFDAMTATVNDREGQLCGPYMDLTTLSQEEWALENLAGCDGQLFQIFSRLGRLNVLSQGNSVMEAPTIVSKPMPQQQSGVQFGFNMEHDYSNFDGNGWIRFVEDEVVFSSKTADDGRHIQFWREWREIRHALQLWELDPRMIDGTSSQSPSLTVEQRYDLANISESFRCSALLYTERLANPTVPSTAPCIRVWVQRCLHYIKAVKSDVYLLWPLFIVGSECVDTEDRRVIRERCLDIQKDSGFMNNKSCLELLEKVWRKFDEEQDRRSHETGQEDALDALESGFRFSRIMKAENNEGEYIVV</sequence>
<dbReference type="GO" id="GO:0000981">
    <property type="term" value="F:DNA-binding transcription factor activity, RNA polymerase II-specific"/>
    <property type="evidence" value="ECO:0007669"/>
    <property type="project" value="InterPro"/>
</dbReference>
<dbReference type="OrthoDB" id="3431704at2759"/>
<dbReference type="EMBL" id="KN847522">
    <property type="protein sequence ID" value="KIV93811.1"/>
    <property type="molecule type" value="Genomic_DNA"/>
</dbReference>
<dbReference type="GeneID" id="27322843"/>
<feature type="compositionally biased region" description="Polar residues" evidence="5">
    <location>
        <begin position="117"/>
        <end position="130"/>
    </location>
</feature>
<keyword evidence="1" id="KW-0805">Transcription regulation</keyword>
<dbReference type="PROSITE" id="PS50048">
    <property type="entry name" value="ZN2_CY6_FUNGAL_2"/>
    <property type="match status" value="1"/>
</dbReference>
<evidence type="ECO:0000256" key="1">
    <source>
        <dbReference type="ARBA" id="ARBA00023015"/>
    </source>
</evidence>
<evidence type="ECO:0000256" key="2">
    <source>
        <dbReference type="ARBA" id="ARBA00023125"/>
    </source>
</evidence>
<dbReference type="CDD" id="cd00067">
    <property type="entry name" value="GAL4"/>
    <property type="match status" value="1"/>
</dbReference>
<proteinExistence type="predicted"/>
<feature type="region of interest" description="Disordered" evidence="5">
    <location>
        <begin position="169"/>
        <end position="192"/>
    </location>
</feature>
<gene>
    <name evidence="7" type="ORF">PV10_04998</name>
</gene>
<dbReference type="GO" id="GO:0003677">
    <property type="term" value="F:DNA binding"/>
    <property type="evidence" value="ECO:0007669"/>
    <property type="project" value="UniProtKB-KW"/>
</dbReference>
<name>A0A0D1XZW2_EXOME</name>
<evidence type="ECO:0000313" key="7">
    <source>
        <dbReference type="EMBL" id="KIV93811.1"/>
    </source>
</evidence>